<keyword evidence="1" id="KW-0812">Transmembrane</keyword>
<dbReference type="EMBL" id="MCIB01000012">
    <property type="protein sequence ID" value="RKD32246.1"/>
    <property type="molecule type" value="Genomic_DNA"/>
</dbReference>
<comment type="caution">
    <text evidence="2">The sequence shown here is derived from an EMBL/GenBank/DDBJ whole genome shotgun (WGS) entry which is preliminary data.</text>
</comment>
<keyword evidence="1" id="KW-1133">Transmembrane helix</keyword>
<evidence type="ECO:0000256" key="1">
    <source>
        <dbReference type="SAM" id="Phobius"/>
    </source>
</evidence>
<reference evidence="2 3" key="1">
    <citation type="submission" date="2016-08" db="EMBL/GenBank/DDBJ databases">
        <title>Novel Firmicutes and Novel Genomes.</title>
        <authorList>
            <person name="Poppleton D.I."/>
            <person name="Gribaldo S."/>
        </authorList>
    </citation>
    <scope>NUCLEOTIDE SEQUENCE [LARGE SCALE GENOMIC DNA]</scope>
    <source>
        <strain evidence="2 3">CTT3</strain>
    </source>
</reference>
<protein>
    <recommendedName>
        <fullName evidence="4">Permease</fullName>
    </recommendedName>
</protein>
<evidence type="ECO:0000313" key="2">
    <source>
        <dbReference type="EMBL" id="RKD32246.1"/>
    </source>
</evidence>
<name>A0A419T498_9FIRM</name>
<evidence type="ECO:0000313" key="3">
    <source>
        <dbReference type="Proteomes" id="UP000284177"/>
    </source>
</evidence>
<dbReference type="InterPro" id="IPR010374">
    <property type="entry name" value="DUF969"/>
</dbReference>
<dbReference type="AlphaFoldDB" id="A0A419T498"/>
<evidence type="ECO:0008006" key="4">
    <source>
        <dbReference type="Google" id="ProtNLM"/>
    </source>
</evidence>
<feature type="transmembrane region" description="Helical" evidence="1">
    <location>
        <begin position="163"/>
        <end position="182"/>
    </location>
</feature>
<dbReference type="Proteomes" id="UP000284177">
    <property type="component" value="Unassembled WGS sequence"/>
</dbReference>
<proteinExistence type="predicted"/>
<feature type="transmembrane region" description="Helical" evidence="1">
    <location>
        <begin position="55"/>
        <end position="74"/>
    </location>
</feature>
<keyword evidence="3" id="KW-1185">Reference proteome</keyword>
<feature type="transmembrane region" description="Helical" evidence="1">
    <location>
        <begin position="188"/>
        <end position="211"/>
    </location>
</feature>
<feature type="transmembrane region" description="Helical" evidence="1">
    <location>
        <begin position="7"/>
        <end position="35"/>
    </location>
</feature>
<dbReference type="OrthoDB" id="80065at2"/>
<keyword evidence="1" id="KW-0472">Membrane</keyword>
<organism evidence="2 3">
    <name type="scientific">Thermohalobacter berrensis</name>
    <dbReference type="NCBI Taxonomy" id="99594"/>
    <lineage>
        <taxon>Bacteria</taxon>
        <taxon>Bacillati</taxon>
        <taxon>Bacillota</taxon>
        <taxon>Tissierellia</taxon>
        <taxon>Tissierellales</taxon>
        <taxon>Thermohalobacteraceae</taxon>
        <taxon>Thermohalobacter</taxon>
    </lineage>
</organism>
<dbReference type="RefSeq" id="WP_120168620.1">
    <property type="nucleotide sequence ID" value="NZ_MCIB01000012.1"/>
</dbReference>
<gene>
    <name evidence="2" type="ORF">BET03_02740</name>
</gene>
<accession>A0A419T498</accession>
<dbReference type="Pfam" id="PF06149">
    <property type="entry name" value="DUF969"/>
    <property type="match status" value="1"/>
</dbReference>
<sequence length="236" mass="25515">MLKLIGVLIILIGFILKLDTIAVVLIAGIVTGLVGGLDFTEILSTLGSAFIKTRYMSLFLVTLPVIGILERYGLRERAADLIKNIKAVTTGKVLIIYTLIRELAAAFSLRLGGHVQFIRPLIFPMAQGAAEVNYEKVGENEIEEIKGYAAASENYGNFFGQNVFVASGGVLLIVGTLGELGIEVAPLAVAKASIPAAICAFIYSTIQYYLLDKKLSKRLDSKKVNYKKETANEGVK</sequence>